<dbReference type="AlphaFoldDB" id="A0A814CPJ4"/>
<name>A0A814CPJ4_9BILA</name>
<comment type="caution">
    <text evidence="1">The sequence shown here is derived from an EMBL/GenBank/DDBJ whole genome shotgun (WGS) entry which is preliminary data.</text>
</comment>
<evidence type="ECO:0000313" key="2">
    <source>
        <dbReference type="Proteomes" id="UP000663845"/>
    </source>
</evidence>
<accession>A0A814CPJ4</accession>
<reference evidence="1" key="1">
    <citation type="submission" date="2021-02" db="EMBL/GenBank/DDBJ databases">
        <authorList>
            <person name="Nowell W R."/>
        </authorList>
    </citation>
    <scope>NUCLEOTIDE SEQUENCE</scope>
</reference>
<evidence type="ECO:0000313" key="1">
    <source>
        <dbReference type="EMBL" id="CAF0947383.1"/>
    </source>
</evidence>
<protein>
    <submittedName>
        <fullName evidence="1">Uncharacterized protein</fullName>
    </submittedName>
</protein>
<organism evidence="1 2">
    <name type="scientific">Adineta steineri</name>
    <dbReference type="NCBI Taxonomy" id="433720"/>
    <lineage>
        <taxon>Eukaryota</taxon>
        <taxon>Metazoa</taxon>
        <taxon>Spiralia</taxon>
        <taxon>Gnathifera</taxon>
        <taxon>Rotifera</taxon>
        <taxon>Eurotatoria</taxon>
        <taxon>Bdelloidea</taxon>
        <taxon>Adinetida</taxon>
        <taxon>Adinetidae</taxon>
        <taxon>Adineta</taxon>
    </lineage>
</organism>
<gene>
    <name evidence="1" type="ORF">JYZ213_LOCUS13091</name>
</gene>
<dbReference type="Proteomes" id="UP000663845">
    <property type="component" value="Unassembled WGS sequence"/>
</dbReference>
<proteinExistence type="predicted"/>
<sequence length="1144" mass="133275">MVQTKKNSQNTDNRQQVNSNTQLNEVEAALNIPYIDFLIDQSLSDESNKTQPFIRISFISINTQTTIKTYDADLNISLTNIIIIHEQFLTNDKEPLQLFSNVHNEKLFIAKCLFTSPENPLFYSEPYNRIENRVCIHISKPIIMLQIKAIMSIVQFQNNLLKKLISKKQQSEKKSNSNKTELISDRSTCEIKINLELFRIIIETDLLDIQFQGFIINYNQLPRTNTIKLILNDIYLSDLNARQRYHNFLIRQNHEIQILGFDLTTYIYSAKRKKKLDETDFDINMNLNKINIILLYKYMDLFLNIYNICQMNGSSGETNTNSYDILQNFKIRFDIILNLPTIFIPIDTYANEGVLIDLGELILKTDFFDDVNQSCIEQQVLIIKNSLASRINLNDNDEISGDIILLKCAQFHTCINRYLHSNDDQNQPEMAVKIQCETMDMTISKDDYLCVMKIFQNNFSEKFNQKISLPVIQEQFENEKSIEKQTNSLDDKTSMKIQIDCEVKNITITLFLDEFNPTVRQTNRNKTFEFLSMRIEMIGIHFQQLSHLSYNIKSQIQNFLLDDLRKTNPSNSETHLFNRNFNVDQNIPMLTMAIDCKPNNETPAINIRQVNAQFESFDLWLSSDCLMLLKNFFTLPQSSSNKSISIHHSSNQVSSNTETRINVLIKTSRICWFKQYRINSKCLVLNFSYQIRMNIIDEETHLYSSIKDITIYTSDLTDLKNSKIEYQENNSDGTKKINSKSLLDPKPLTDASFWFLKDIGIEQTNEVKMTTETSSHEEDQIKSHRLQQLKFNLKLIEVKFELDSDSVTKPVIALCLSDLSIDIKNWSSDMSITSRIQIELAVFNDSILAWQSVIEPIINDRGEIISPWCITCSTIAEEDENECILDRQKPKKCGCLSSHENSLSMTEEESKDITNVLNAKNKIHIRAEHLLSVIFTKTTFDLIQYLFKIFMNTYKYELLIIDKSILSLYNLTGYDILLDDLNGIQVNFGENIKFDMPIKVKHEEIIPMKISNERLTATHLPAIEEQITKRRQEFSVEINKHKRKIDINQTSKQIYELNPSPLVNWPIQMLYDSQISNYHHQIILGSIIKIYNRTIAPLIILDTDSIETKKYHKLCRLEVNEEHYLPIQPLYMRSSSRLFISIVE</sequence>
<dbReference type="EMBL" id="CAJNOG010000104">
    <property type="protein sequence ID" value="CAF0947383.1"/>
    <property type="molecule type" value="Genomic_DNA"/>
</dbReference>